<sequence length="80" mass="9377">PVVQPVIQPGMPTYTTSYNTNPTGAENSEIVGGRCFPGSWNWPRCRFWCMPGSWIWPRCRWGGRRCYPGSWNWPRCRYGY</sequence>
<name>W2HWD7_PHYNI</name>
<dbReference type="Proteomes" id="UP000053864">
    <property type="component" value="Unassembled WGS sequence"/>
</dbReference>
<dbReference type="AlphaFoldDB" id="W2HWD7"/>
<organism evidence="1">
    <name type="scientific">Phytophthora nicotianae</name>
    <name type="common">Potato buckeye rot agent</name>
    <name type="synonym">Phytophthora parasitica</name>
    <dbReference type="NCBI Taxonomy" id="4792"/>
    <lineage>
        <taxon>Eukaryota</taxon>
        <taxon>Sar</taxon>
        <taxon>Stramenopiles</taxon>
        <taxon>Oomycota</taxon>
        <taxon>Peronosporomycetes</taxon>
        <taxon>Peronosporales</taxon>
        <taxon>Peronosporaceae</taxon>
        <taxon>Phytophthora</taxon>
    </lineage>
</organism>
<reference evidence="1" key="1">
    <citation type="submission" date="2013-11" db="EMBL/GenBank/DDBJ databases">
        <title>The Genome Sequence of Phytophthora parasitica CJ05E6.</title>
        <authorList>
            <consortium name="The Broad Institute Genomics Platform"/>
            <person name="Russ C."/>
            <person name="Tyler B."/>
            <person name="Panabieres F."/>
            <person name="Shan W."/>
            <person name="Tripathy S."/>
            <person name="Grunwald N."/>
            <person name="Machado M."/>
            <person name="Johnson C.S."/>
            <person name="Arredondo F."/>
            <person name="Hong C."/>
            <person name="Coffey M."/>
            <person name="Young S.K."/>
            <person name="Zeng Q."/>
            <person name="Gargeya S."/>
            <person name="Fitzgerald M."/>
            <person name="Abouelleil A."/>
            <person name="Alvarado L."/>
            <person name="Chapman S.B."/>
            <person name="Gainer-Dewar J."/>
            <person name="Goldberg J."/>
            <person name="Griggs A."/>
            <person name="Gujja S."/>
            <person name="Hansen M."/>
            <person name="Howarth C."/>
            <person name="Imamovic A."/>
            <person name="Ireland A."/>
            <person name="Larimer J."/>
            <person name="McCowan C."/>
            <person name="Murphy C."/>
            <person name="Pearson M."/>
            <person name="Poon T.W."/>
            <person name="Priest M."/>
            <person name="Roberts A."/>
            <person name="Saif S."/>
            <person name="Shea T."/>
            <person name="Sykes S."/>
            <person name="Wortman J."/>
            <person name="Nusbaum C."/>
            <person name="Birren B."/>
        </authorList>
    </citation>
    <scope>NUCLEOTIDE SEQUENCE [LARGE SCALE GENOMIC DNA]</scope>
    <source>
        <strain evidence="1">CJ05E6</strain>
    </source>
</reference>
<feature type="non-terminal residue" evidence="1">
    <location>
        <position position="1"/>
    </location>
</feature>
<evidence type="ECO:0000313" key="1">
    <source>
        <dbReference type="EMBL" id="ETL26279.1"/>
    </source>
</evidence>
<proteinExistence type="predicted"/>
<dbReference type="EMBL" id="KI676296">
    <property type="protein sequence ID" value="ETL26279.1"/>
    <property type="molecule type" value="Genomic_DNA"/>
</dbReference>
<protein>
    <submittedName>
        <fullName evidence="1">Uncharacterized protein</fullName>
    </submittedName>
</protein>
<dbReference type="VEuPathDB" id="FungiDB:PPTG_06033"/>
<accession>W2HWD7</accession>
<gene>
    <name evidence="1" type="ORF">L916_20033</name>
</gene>